<dbReference type="SUPFAM" id="SSF56529">
    <property type="entry name" value="FAH"/>
    <property type="match status" value="1"/>
</dbReference>
<dbReference type="GO" id="GO:0044281">
    <property type="term" value="P:small molecule metabolic process"/>
    <property type="evidence" value="ECO:0007669"/>
    <property type="project" value="UniProtKB-ARBA"/>
</dbReference>
<name>A0AA41ZGZ9_9SPHN</name>
<gene>
    <name evidence="4" type="ORF">NEE01_18405</name>
</gene>
<organism evidence="4 5">
    <name type="scientific">Sphingomonas lycopersici</name>
    <dbReference type="NCBI Taxonomy" id="2951807"/>
    <lineage>
        <taxon>Bacteria</taxon>
        <taxon>Pseudomonadati</taxon>
        <taxon>Pseudomonadota</taxon>
        <taxon>Alphaproteobacteria</taxon>
        <taxon>Sphingomonadales</taxon>
        <taxon>Sphingomonadaceae</taxon>
        <taxon>Sphingomonas</taxon>
    </lineage>
</organism>
<dbReference type="Gene3D" id="3.90.850.10">
    <property type="entry name" value="Fumarylacetoacetase-like, C-terminal domain"/>
    <property type="match status" value="1"/>
</dbReference>
<accession>A0AA41ZGZ9</accession>
<reference evidence="4" key="1">
    <citation type="submission" date="2022-06" db="EMBL/GenBank/DDBJ databases">
        <title>Sphingomonas sp. nov. isolated from rhizosphere soil of tomato.</title>
        <authorList>
            <person name="Dong H."/>
            <person name="Gao R."/>
        </authorList>
    </citation>
    <scope>NUCLEOTIDE SEQUENCE</scope>
    <source>
        <strain evidence="4">MMSM24</strain>
    </source>
</reference>
<dbReference type="PANTHER" id="PTHR42796:SF4">
    <property type="entry name" value="FUMARYLACETOACETATE HYDROLASE DOMAIN-CONTAINING PROTEIN 2A"/>
    <property type="match status" value="1"/>
</dbReference>
<protein>
    <submittedName>
        <fullName evidence="4">Fumarylacetoacetate hydrolase family protein</fullName>
    </submittedName>
</protein>
<dbReference type="Proteomes" id="UP001165565">
    <property type="component" value="Unassembled WGS sequence"/>
</dbReference>
<evidence type="ECO:0000259" key="3">
    <source>
        <dbReference type="Pfam" id="PF01557"/>
    </source>
</evidence>
<proteinExistence type="inferred from homology"/>
<dbReference type="AlphaFoldDB" id="A0AA41ZGZ9"/>
<dbReference type="InterPro" id="IPR051121">
    <property type="entry name" value="FAH"/>
</dbReference>
<evidence type="ECO:0000313" key="5">
    <source>
        <dbReference type="Proteomes" id="UP001165565"/>
    </source>
</evidence>
<evidence type="ECO:0000313" key="4">
    <source>
        <dbReference type="EMBL" id="MCW6536754.1"/>
    </source>
</evidence>
<feature type="domain" description="Fumarylacetoacetase-like C-terminal" evidence="3">
    <location>
        <begin position="75"/>
        <end position="305"/>
    </location>
</feature>
<dbReference type="EMBL" id="JANFAV010000015">
    <property type="protein sequence ID" value="MCW6536754.1"/>
    <property type="molecule type" value="Genomic_DNA"/>
</dbReference>
<comment type="caution">
    <text evidence="4">The sequence shown here is derived from an EMBL/GenBank/DDBJ whole genome shotgun (WGS) entry which is preliminary data.</text>
</comment>
<keyword evidence="4" id="KW-0378">Hydrolase</keyword>
<keyword evidence="2" id="KW-0479">Metal-binding</keyword>
<evidence type="ECO:0000256" key="1">
    <source>
        <dbReference type="ARBA" id="ARBA00010211"/>
    </source>
</evidence>
<dbReference type="Pfam" id="PF01557">
    <property type="entry name" value="FAA_hydrolase"/>
    <property type="match status" value="1"/>
</dbReference>
<dbReference type="InterPro" id="IPR036663">
    <property type="entry name" value="Fumarylacetoacetase_C_sf"/>
</dbReference>
<evidence type="ECO:0000256" key="2">
    <source>
        <dbReference type="ARBA" id="ARBA00022723"/>
    </source>
</evidence>
<dbReference type="InterPro" id="IPR011234">
    <property type="entry name" value="Fumarylacetoacetase-like_C"/>
</dbReference>
<sequence length="326" mass="35116">MIIRYDVGEGAQWAVLTGDAPVQPDETVAVRDLDTVAVTLGDLIGELDADRALPGWAATIPARAILSPVTTDATLVCQGLNYHGHAAESGHQVRKANLLFGKASSTLCGPYDDIVRPAGVDLLDYEAEIGIVLRRALHAGAMVDRGTIGSYVAGVVLCNDVSARDAMFAASFLQWYRGKSYRTFCPAGPVFYYLRESEVPDTIANLELSLRRGTELRQAANSGQLIYPPAETLAELASFQDLKRGDMLLTGTPGGVIAQNSPAVADVMRTHLFDDARRRDELRAALDAPRFLQPGETLSLTLHDIRAGKHLGGQRSVIVEEAADVY</sequence>
<dbReference type="GO" id="GO:0046872">
    <property type="term" value="F:metal ion binding"/>
    <property type="evidence" value="ECO:0007669"/>
    <property type="project" value="UniProtKB-KW"/>
</dbReference>
<dbReference type="PANTHER" id="PTHR42796">
    <property type="entry name" value="FUMARYLACETOACETATE HYDROLASE DOMAIN-CONTAINING PROTEIN 2A-RELATED"/>
    <property type="match status" value="1"/>
</dbReference>
<keyword evidence="5" id="KW-1185">Reference proteome</keyword>
<dbReference type="GO" id="GO:0016787">
    <property type="term" value="F:hydrolase activity"/>
    <property type="evidence" value="ECO:0007669"/>
    <property type="project" value="UniProtKB-KW"/>
</dbReference>
<comment type="similarity">
    <text evidence="1">Belongs to the FAH family.</text>
</comment>